<proteinExistence type="predicted"/>
<name>A0A0L0MBE9_9BURK</name>
<accession>A0A0L0MBE9</accession>
<dbReference type="RefSeq" id="WP_083452249.1">
    <property type="nucleotide sequence ID" value="NZ_LFJJ01000117.1"/>
</dbReference>
<dbReference type="PATRIC" id="fig|242163.4.peg.769"/>
<dbReference type="AlphaFoldDB" id="A0A0L0MBE9"/>
<dbReference type="OrthoDB" id="8756551at2"/>
<evidence type="ECO:0000313" key="2">
    <source>
        <dbReference type="Proteomes" id="UP000036959"/>
    </source>
</evidence>
<dbReference type="Proteomes" id="UP000036959">
    <property type="component" value="Unassembled WGS sequence"/>
</dbReference>
<keyword evidence="2" id="KW-1185">Reference proteome</keyword>
<reference evidence="2" key="1">
    <citation type="submission" date="2015-06" db="EMBL/GenBank/DDBJ databases">
        <title>Comparative genomics of Burkholderia leaf nodule symbionts.</title>
        <authorList>
            <person name="Carlier A."/>
            <person name="Eberl L."/>
            <person name="Pinto-Carbo M."/>
        </authorList>
    </citation>
    <scope>NUCLEOTIDE SEQUENCE [LARGE SCALE GENOMIC DNA]</scope>
    <source>
        <strain evidence="2">UZHbot4</strain>
    </source>
</reference>
<sequence>MSILTINDLEYDRELDRAAMSAIGGGGGAPWVYGWMTPYVSEQRSQQGFGGGIVNIYDISNIVTNNVSVGQMINQ</sequence>
<dbReference type="EMBL" id="LFJJ01000117">
    <property type="protein sequence ID" value="KND59575.1"/>
    <property type="molecule type" value="Genomic_DNA"/>
</dbReference>
<comment type="caution">
    <text evidence="1">The sequence shown here is derived from an EMBL/GenBank/DDBJ whole genome shotgun (WGS) entry which is preliminary data.</text>
</comment>
<evidence type="ECO:0000313" key="1">
    <source>
        <dbReference type="EMBL" id="KND59575.1"/>
    </source>
</evidence>
<organism evidence="1 2">
    <name type="scientific">Candidatus Burkholderia verschuerenii</name>
    <dbReference type="NCBI Taxonomy" id="242163"/>
    <lineage>
        <taxon>Bacteria</taxon>
        <taxon>Pseudomonadati</taxon>
        <taxon>Pseudomonadota</taxon>
        <taxon>Betaproteobacteria</taxon>
        <taxon>Burkholderiales</taxon>
        <taxon>Burkholderiaceae</taxon>
        <taxon>Burkholderia</taxon>
    </lineage>
</organism>
<gene>
    <name evidence="1" type="ORF">BVER_01267c</name>
</gene>
<protein>
    <submittedName>
        <fullName evidence="1">Uncharacterized protein</fullName>
    </submittedName>
</protein>